<dbReference type="Proteomes" id="UP000324222">
    <property type="component" value="Unassembled WGS sequence"/>
</dbReference>
<reference evidence="1 2" key="1">
    <citation type="submission" date="2019-05" db="EMBL/GenBank/DDBJ databases">
        <title>Another draft genome of Portunus trituberculatus and its Hox gene families provides insights of decapod evolution.</title>
        <authorList>
            <person name="Jeong J.-H."/>
            <person name="Song I."/>
            <person name="Kim S."/>
            <person name="Choi T."/>
            <person name="Kim D."/>
            <person name="Ryu S."/>
            <person name="Kim W."/>
        </authorList>
    </citation>
    <scope>NUCLEOTIDE SEQUENCE [LARGE SCALE GENOMIC DNA]</scope>
    <source>
        <tissue evidence="1">Muscle</tissue>
    </source>
</reference>
<dbReference type="AlphaFoldDB" id="A0A5B7JAJ8"/>
<proteinExistence type="predicted"/>
<name>A0A5B7JAJ8_PORTR</name>
<keyword evidence="2" id="KW-1185">Reference proteome</keyword>
<dbReference type="OrthoDB" id="6357437at2759"/>
<gene>
    <name evidence="1" type="ORF">E2C01_086899</name>
</gene>
<evidence type="ECO:0000313" key="2">
    <source>
        <dbReference type="Proteomes" id="UP000324222"/>
    </source>
</evidence>
<dbReference type="EMBL" id="VSRR010089157">
    <property type="protein sequence ID" value="MPC91839.1"/>
    <property type="molecule type" value="Genomic_DNA"/>
</dbReference>
<organism evidence="1 2">
    <name type="scientific">Portunus trituberculatus</name>
    <name type="common">Swimming crab</name>
    <name type="synonym">Neptunus trituberculatus</name>
    <dbReference type="NCBI Taxonomy" id="210409"/>
    <lineage>
        <taxon>Eukaryota</taxon>
        <taxon>Metazoa</taxon>
        <taxon>Ecdysozoa</taxon>
        <taxon>Arthropoda</taxon>
        <taxon>Crustacea</taxon>
        <taxon>Multicrustacea</taxon>
        <taxon>Malacostraca</taxon>
        <taxon>Eumalacostraca</taxon>
        <taxon>Eucarida</taxon>
        <taxon>Decapoda</taxon>
        <taxon>Pleocyemata</taxon>
        <taxon>Brachyura</taxon>
        <taxon>Eubrachyura</taxon>
        <taxon>Portunoidea</taxon>
        <taxon>Portunidae</taxon>
        <taxon>Portuninae</taxon>
        <taxon>Portunus</taxon>
    </lineage>
</organism>
<accession>A0A5B7JAJ8</accession>
<sequence>MAHADLPEDVYHASLNVLKGKHLHAAISCDDNMAAQTNILCAEAEDDNDFNRWGPQMLLPVPSASEVTVLVLPKGVEEQQVGVEAFNYIDRGSESKFRGELITYDITSIKVCACVQYINF</sequence>
<protein>
    <submittedName>
        <fullName evidence="1">Uncharacterized protein</fullName>
    </submittedName>
</protein>
<evidence type="ECO:0000313" key="1">
    <source>
        <dbReference type="EMBL" id="MPC91839.1"/>
    </source>
</evidence>
<comment type="caution">
    <text evidence="1">The sequence shown here is derived from an EMBL/GenBank/DDBJ whole genome shotgun (WGS) entry which is preliminary data.</text>
</comment>